<keyword evidence="2" id="KW-1185">Reference proteome</keyword>
<sequence length="161" mass="17018">MEGQGTHLAMPAAVVSVVLGHDDLLREIILRLAFPTDLVRAATVSRRSLRVAFGPAFRAHHPPRVLGLFAKHARGSLFLPLPHPQELAAASRRAAKGAMLGSLDDNEPLPVFDCRNGRVLMDLSDPFDRSDGTLAVVTGQPAAALVAVAGRHPAGVSQVVS</sequence>
<dbReference type="Gramene" id="OPUNC02G11260.1">
    <property type="protein sequence ID" value="OPUNC02G11260.1"/>
    <property type="gene ID" value="OPUNC02G11260"/>
</dbReference>
<dbReference type="Proteomes" id="UP000026962">
    <property type="component" value="Chromosome 2"/>
</dbReference>
<reference evidence="1" key="1">
    <citation type="submission" date="2015-04" db="UniProtKB">
        <authorList>
            <consortium name="EnsemblPlants"/>
        </authorList>
    </citation>
    <scope>IDENTIFICATION</scope>
</reference>
<evidence type="ECO:0008006" key="3">
    <source>
        <dbReference type="Google" id="ProtNLM"/>
    </source>
</evidence>
<protein>
    <recommendedName>
        <fullName evidence="3">F-box domain-containing protein</fullName>
    </recommendedName>
</protein>
<evidence type="ECO:0000313" key="2">
    <source>
        <dbReference type="Proteomes" id="UP000026962"/>
    </source>
</evidence>
<proteinExistence type="predicted"/>
<name>A0A0E0JYK7_ORYPU</name>
<dbReference type="HOGENOM" id="CLU_1646441_0_0_1"/>
<dbReference type="EnsemblPlants" id="OPUNC02G11260.1">
    <property type="protein sequence ID" value="OPUNC02G11260.1"/>
    <property type="gene ID" value="OPUNC02G11260"/>
</dbReference>
<organism evidence="1">
    <name type="scientific">Oryza punctata</name>
    <name type="common">Red rice</name>
    <dbReference type="NCBI Taxonomy" id="4537"/>
    <lineage>
        <taxon>Eukaryota</taxon>
        <taxon>Viridiplantae</taxon>
        <taxon>Streptophyta</taxon>
        <taxon>Embryophyta</taxon>
        <taxon>Tracheophyta</taxon>
        <taxon>Spermatophyta</taxon>
        <taxon>Magnoliopsida</taxon>
        <taxon>Liliopsida</taxon>
        <taxon>Poales</taxon>
        <taxon>Poaceae</taxon>
        <taxon>BOP clade</taxon>
        <taxon>Oryzoideae</taxon>
        <taxon>Oryzeae</taxon>
        <taxon>Oryzinae</taxon>
        <taxon>Oryza</taxon>
    </lineage>
</organism>
<reference evidence="1" key="2">
    <citation type="submission" date="2018-05" db="EMBL/GenBank/DDBJ databases">
        <title>OpunRS2 (Oryza punctata Reference Sequence Version 2).</title>
        <authorList>
            <person name="Zhang J."/>
            <person name="Kudrna D."/>
            <person name="Lee S."/>
            <person name="Talag J."/>
            <person name="Welchert J."/>
            <person name="Wing R.A."/>
        </authorList>
    </citation>
    <scope>NUCLEOTIDE SEQUENCE [LARGE SCALE GENOMIC DNA]</scope>
</reference>
<evidence type="ECO:0000313" key="1">
    <source>
        <dbReference type="EnsemblPlants" id="OPUNC02G11260.1"/>
    </source>
</evidence>
<dbReference type="PANTHER" id="PTHR33207">
    <property type="entry name" value="F-BOX DOMAIN CONTAINING PROTEIN-RELATED"/>
    <property type="match status" value="1"/>
</dbReference>
<dbReference type="AlphaFoldDB" id="A0A0E0JYK7"/>
<accession>A0A0E0JYK7</accession>